<dbReference type="STRING" id="317619.GCA_000332315_04443"/>
<evidence type="ECO:0000313" key="9">
    <source>
        <dbReference type="Proteomes" id="UP000034681"/>
    </source>
</evidence>
<dbReference type="eggNOG" id="COG2931">
    <property type="taxonomic scope" value="Bacteria"/>
</dbReference>
<reference evidence="8" key="1">
    <citation type="submission" date="2012-04" db="EMBL/GenBank/DDBJ databases">
        <authorList>
            <person name="Borisov I.G."/>
            <person name="Ivanikova N.V."/>
            <person name="Pinevich A.V."/>
        </authorList>
    </citation>
    <scope>NUCLEOTIDE SEQUENCE</scope>
    <source>
        <strain evidence="8">CALU 1027</strain>
    </source>
</reference>
<dbReference type="InterPro" id="IPR003368">
    <property type="entry name" value="POMP_repeat"/>
</dbReference>
<dbReference type="SUPFAM" id="SSF51126">
    <property type="entry name" value="Pectin lyase-like"/>
    <property type="match status" value="1"/>
</dbReference>
<dbReference type="Pfam" id="PF02415">
    <property type="entry name" value="Chlam_PMP"/>
    <property type="match status" value="1"/>
</dbReference>
<keyword evidence="6" id="KW-0472">Membrane</keyword>
<evidence type="ECO:0000256" key="2">
    <source>
        <dbReference type="ARBA" id="ARBA00004442"/>
    </source>
</evidence>
<evidence type="ECO:0000256" key="4">
    <source>
        <dbReference type="ARBA" id="ARBA00022525"/>
    </source>
</evidence>
<comment type="subcellular location">
    <subcellularLocation>
        <location evidence="1">Cell envelope</location>
    </subcellularLocation>
    <subcellularLocation>
        <location evidence="2">Cell outer membrane</location>
    </subcellularLocation>
    <subcellularLocation>
        <location evidence="3">Secreted</location>
    </subcellularLocation>
</comment>
<accession>A0A0M2PWX5</accession>
<evidence type="ECO:0000256" key="7">
    <source>
        <dbReference type="ARBA" id="ARBA00023237"/>
    </source>
</evidence>
<evidence type="ECO:0000256" key="3">
    <source>
        <dbReference type="ARBA" id="ARBA00004613"/>
    </source>
</evidence>
<dbReference type="RefSeq" id="WP_017714536.1">
    <property type="nucleotide sequence ID" value="NZ_KB235944.1"/>
</dbReference>
<dbReference type="NCBIfam" id="TIGR01376">
    <property type="entry name" value="POMP_repeat"/>
    <property type="match status" value="1"/>
</dbReference>
<dbReference type="PANTHER" id="PTHR11319:SF35">
    <property type="entry name" value="OUTER MEMBRANE PROTEIN PMPC-RELATED"/>
    <property type="match status" value="1"/>
</dbReference>
<evidence type="ECO:0000256" key="5">
    <source>
        <dbReference type="ARBA" id="ARBA00022729"/>
    </source>
</evidence>
<sequence>MNGRSLNGQLSQTVPLCPVLDGGTLPIALASLLSGPAPAQAVTVTTCTETGLRTAITQTPDGGTVTFRCPSGTVINLNAELNLSKALIFDGIGVTGLTLSGQDRVRILRSTKNLTLKNLTLARGKVATQNTSFSCEGGAVMVTFGTLTVSNVTFNANNAVRGGAICGNYQGRVNITNSRFTNNRGNQGGAIFTNTTDLSISGSTFQGNSTRAASNFLGIGGAIYAFRSLNPTQPISIDNSRFSGNSAQHEGGAIFASLNNGLGFVLNNSTLVNNQALINTNSGVGSGGALRISHTGTPATAQINNVAFANNAADQEGGAAWVGGVGATLNMNLTKVTFYGNNSGRVPDPVKNETGGGAILLANGTGATIAMNQVTFASNNANNHETSGAIYPAGITLSKVTLQNTIFDRNCSRKDLPGTPTVENCTHLVHALTPQPFSDGASLNNYAWIANANAATGVALPLTRRTVIQAVGVRVYGDNGDAAPDHPCSAVASGAGGKCI</sequence>
<comment type="caution">
    <text evidence="8">The sequence shown here is derived from an EMBL/GenBank/DDBJ whole genome shotgun (WGS) entry which is preliminary data.</text>
</comment>
<dbReference type="InterPro" id="IPR011050">
    <property type="entry name" value="Pectin_lyase_fold/virulence"/>
</dbReference>
<dbReference type="EMBL" id="AJTX02000003">
    <property type="protein sequence ID" value="KKJ00675.1"/>
    <property type="molecule type" value="Genomic_DNA"/>
</dbReference>
<evidence type="ECO:0008006" key="10">
    <source>
        <dbReference type="Google" id="ProtNLM"/>
    </source>
</evidence>
<dbReference type="AlphaFoldDB" id="A0A0M2PWX5"/>
<dbReference type="Proteomes" id="UP000034681">
    <property type="component" value="Unassembled WGS sequence"/>
</dbReference>
<organism evidence="8 9">
    <name type="scientific">Prochlorothrix hollandica PCC 9006 = CALU 1027</name>
    <dbReference type="NCBI Taxonomy" id="317619"/>
    <lineage>
        <taxon>Bacteria</taxon>
        <taxon>Bacillati</taxon>
        <taxon>Cyanobacteriota</taxon>
        <taxon>Cyanophyceae</taxon>
        <taxon>Prochlorotrichales</taxon>
        <taxon>Prochlorotrichaceae</taxon>
        <taxon>Prochlorothrix</taxon>
    </lineage>
</organism>
<evidence type="ECO:0000256" key="1">
    <source>
        <dbReference type="ARBA" id="ARBA00004196"/>
    </source>
</evidence>
<dbReference type="GO" id="GO:0009279">
    <property type="term" value="C:cell outer membrane"/>
    <property type="evidence" value="ECO:0007669"/>
    <property type="project" value="UniProtKB-SubCell"/>
</dbReference>
<protein>
    <recommendedName>
        <fullName evidence="10">Right handed beta helix domain-containing protein</fullName>
    </recommendedName>
</protein>
<dbReference type="GO" id="GO:0005576">
    <property type="term" value="C:extracellular region"/>
    <property type="evidence" value="ECO:0007669"/>
    <property type="project" value="UniProtKB-SubCell"/>
</dbReference>
<evidence type="ECO:0000313" key="8">
    <source>
        <dbReference type="EMBL" id="KKJ00675.1"/>
    </source>
</evidence>
<evidence type="ECO:0000256" key="6">
    <source>
        <dbReference type="ARBA" id="ARBA00023136"/>
    </source>
</evidence>
<keyword evidence="9" id="KW-1185">Reference proteome</keyword>
<keyword evidence="4" id="KW-0964">Secreted</keyword>
<name>A0A0M2PWX5_PROHO</name>
<keyword evidence="5" id="KW-0732">Signal</keyword>
<proteinExistence type="predicted"/>
<gene>
    <name evidence="8" type="ORF">PROH_05120</name>
</gene>
<keyword evidence="7" id="KW-0998">Cell outer membrane</keyword>
<dbReference type="PANTHER" id="PTHR11319">
    <property type="entry name" value="G PROTEIN-COUPLED RECEPTOR-RELATED"/>
    <property type="match status" value="1"/>
</dbReference>